<name>A0A2N5U9I1_9BASI</name>
<organism evidence="1 2">
    <name type="scientific">Puccinia coronata f. sp. avenae</name>
    <dbReference type="NCBI Taxonomy" id="200324"/>
    <lineage>
        <taxon>Eukaryota</taxon>
        <taxon>Fungi</taxon>
        <taxon>Dikarya</taxon>
        <taxon>Basidiomycota</taxon>
        <taxon>Pucciniomycotina</taxon>
        <taxon>Pucciniomycetes</taxon>
        <taxon>Pucciniales</taxon>
        <taxon>Pucciniaceae</taxon>
        <taxon>Puccinia</taxon>
    </lineage>
</organism>
<accession>A0A2N5U9I1</accession>
<sequence length="197" mass="22957">MEHHNAFPMITDLIKVIPRPFTFQAPVPEGVFTSPNALGLVHRMGGLHPHFPSNPHKFTIPGRSIEEARNFAKAMSATVQWNQHRRTNHNLPKITSEGCLHHFKLDFYCPCKGYCHPPPNSWKSKHISAQCNCLARFVVYHHIKSDSLRIEWFLRHNHKDMVITRAPEAVDDWLKERVESGVTWKAIHRLIYFQRQD</sequence>
<evidence type="ECO:0000313" key="1">
    <source>
        <dbReference type="EMBL" id="PLW34338.1"/>
    </source>
</evidence>
<protein>
    <submittedName>
        <fullName evidence="1">Uncharacterized protein</fullName>
    </submittedName>
</protein>
<gene>
    <name evidence="1" type="ORF">PCASD_10619</name>
</gene>
<reference evidence="1 2" key="1">
    <citation type="submission" date="2017-11" db="EMBL/GenBank/DDBJ databases">
        <title>De novo assembly and phasing of dikaryotic genomes from two isolates of Puccinia coronata f. sp. avenae, the causal agent of oat crown rust.</title>
        <authorList>
            <person name="Miller M.E."/>
            <person name="Zhang Y."/>
            <person name="Omidvar V."/>
            <person name="Sperschneider J."/>
            <person name="Schwessinger B."/>
            <person name="Raley C."/>
            <person name="Palmer J.M."/>
            <person name="Garnica D."/>
            <person name="Upadhyaya N."/>
            <person name="Rathjen J."/>
            <person name="Taylor J.M."/>
            <person name="Park R.F."/>
            <person name="Dodds P.N."/>
            <person name="Hirsch C.D."/>
            <person name="Kianian S.F."/>
            <person name="Figueroa M."/>
        </authorList>
    </citation>
    <scope>NUCLEOTIDE SEQUENCE [LARGE SCALE GENOMIC DNA]</scope>
    <source>
        <strain evidence="1">12SD80</strain>
    </source>
</reference>
<dbReference type="AlphaFoldDB" id="A0A2N5U9I1"/>
<proteinExistence type="predicted"/>
<evidence type="ECO:0000313" key="2">
    <source>
        <dbReference type="Proteomes" id="UP000235392"/>
    </source>
</evidence>
<comment type="caution">
    <text evidence="1">The sequence shown here is derived from an EMBL/GenBank/DDBJ whole genome shotgun (WGS) entry which is preliminary data.</text>
</comment>
<dbReference type="Proteomes" id="UP000235392">
    <property type="component" value="Unassembled WGS sequence"/>
</dbReference>
<dbReference type="EMBL" id="PGCI01000199">
    <property type="protein sequence ID" value="PLW34338.1"/>
    <property type="molecule type" value="Genomic_DNA"/>
</dbReference>